<dbReference type="PROSITE" id="PS51819">
    <property type="entry name" value="VOC"/>
    <property type="match status" value="1"/>
</dbReference>
<reference evidence="2 3" key="1">
    <citation type="submission" date="2018-07" db="EMBL/GenBank/DDBJ databases">
        <title>Genome sequencing of Moraxellaceae gen. HYN0046.</title>
        <authorList>
            <person name="Kim M."/>
            <person name="Yi H."/>
        </authorList>
    </citation>
    <scope>NUCLEOTIDE SEQUENCE [LARGE SCALE GENOMIC DNA]</scope>
    <source>
        <strain evidence="2 3">HYN0046</strain>
    </source>
</reference>
<sequence>MCVMMIPNLKSIDHIHIAVIDRSVSEKWYERVLGLKRIESLVFWSTNGGPLTIGNESNSVHLALFENTKKKISSTIAFDTSAQEFLGWHVHLSDELEQQVKFVDHDVSWSMYFTDPDGNPFEITCYEYDQVKQAIYSSR</sequence>
<dbReference type="Gene3D" id="3.10.180.10">
    <property type="entry name" value="2,3-Dihydroxybiphenyl 1,2-Dioxygenase, domain 1"/>
    <property type="match status" value="1"/>
</dbReference>
<protein>
    <submittedName>
        <fullName evidence="2">VOC family protein</fullName>
    </submittedName>
</protein>
<evidence type="ECO:0000313" key="2">
    <source>
        <dbReference type="EMBL" id="AXI02646.1"/>
    </source>
</evidence>
<proteinExistence type="predicted"/>
<dbReference type="SUPFAM" id="SSF54593">
    <property type="entry name" value="Glyoxalase/Bleomycin resistance protein/Dihydroxybiphenyl dioxygenase"/>
    <property type="match status" value="1"/>
</dbReference>
<accession>A0A345P5T7</accession>
<organism evidence="2 3">
    <name type="scientific">Aquirhabdus parva</name>
    <dbReference type="NCBI Taxonomy" id="2283318"/>
    <lineage>
        <taxon>Bacteria</taxon>
        <taxon>Pseudomonadati</taxon>
        <taxon>Pseudomonadota</taxon>
        <taxon>Gammaproteobacteria</taxon>
        <taxon>Moraxellales</taxon>
        <taxon>Moraxellaceae</taxon>
        <taxon>Aquirhabdus</taxon>
    </lineage>
</organism>
<evidence type="ECO:0000313" key="3">
    <source>
        <dbReference type="Proteomes" id="UP000253940"/>
    </source>
</evidence>
<dbReference type="InterPro" id="IPR004360">
    <property type="entry name" value="Glyas_Fos-R_dOase_dom"/>
</dbReference>
<gene>
    <name evidence="2" type="ORF">HYN46_07275</name>
</gene>
<dbReference type="EMBL" id="CP031222">
    <property type="protein sequence ID" value="AXI02646.1"/>
    <property type="molecule type" value="Genomic_DNA"/>
</dbReference>
<dbReference type="Proteomes" id="UP000253940">
    <property type="component" value="Chromosome"/>
</dbReference>
<evidence type="ECO:0000259" key="1">
    <source>
        <dbReference type="PROSITE" id="PS51819"/>
    </source>
</evidence>
<dbReference type="KEGG" id="mbah:HYN46_07275"/>
<keyword evidence="3" id="KW-1185">Reference proteome</keyword>
<dbReference type="InterPro" id="IPR029068">
    <property type="entry name" value="Glyas_Bleomycin-R_OHBP_Dase"/>
</dbReference>
<dbReference type="Pfam" id="PF00903">
    <property type="entry name" value="Glyoxalase"/>
    <property type="match status" value="1"/>
</dbReference>
<dbReference type="AlphaFoldDB" id="A0A345P5T7"/>
<name>A0A345P5T7_9GAMM</name>
<feature type="domain" description="VOC" evidence="1">
    <location>
        <begin position="11"/>
        <end position="126"/>
    </location>
</feature>
<dbReference type="InterPro" id="IPR037523">
    <property type="entry name" value="VOC_core"/>
</dbReference>
<dbReference type="OrthoDB" id="793940at2"/>